<feature type="region of interest" description="Disordered" evidence="1">
    <location>
        <begin position="1"/>
        <end position="151"/>
    </location>
</feature>
<reference evidence="3" key="1">
    <citation type="submission" date="2015-09" db="EMBL/GenBank/DDBJ databases">
        <authorList>
            <consortium name="Pathogen Informatics"/>
        </authorList>
    </citation>
    <scope>NUCLEOTIDE SEQUENCE [LARGE SCALE GENOMIC DNA]</scope>
    <source>
        <strain evidence="3">Lake Konstanz</strain>
    </source>
</reference>
<feature type="region of interest" description="Disordered" evidence="1">
    <location>
        <begin position="163"/>
        <end position="182"/>
    </location>
</feature>
<evidence type="ECO:0000256" key="1">
    <source>
        <dbReference type="SAM" id="MobiDB-lite"/>
    </source>
</evidence>
<dbReference type="AlphaFoldDB" id="A0A0S4JHI7"/>
<feature type="compositionally biased region" description="Low complexity" evidence="1">
    <location>
        <begin position="34"/>
        <end position="54"/>
    </location>
</feature>
<feature type="compositionally biased region" description="Basic residues" evidence="1">
    <location>
        <begin position="17"/>
        <end position="33"/>
    </location>
</feature>
<dbReference type="VEuPathDB" id="TriTrypDB:BSAL_22490"/>
<evidence type="ECO:0000313" key="3">
    <source>
        <dbReference type="Proteomes" id="UP000051952"/>
    </source>
</evidence>
<name>A0A0S4JHI7_BODSA</name>
<organism evidence="2 3">
    <name type="scientific">Bodo saltans</name>
    <name type="common">Flagellated protozoan</name>
    <dbReference type="NCBI Taxonomy" id="75058"/>
    <lineage>
        <taxon>Eukaryota</taxon>
        <taxon>Discoba</taxon>
        <taxon>Euglenozoa</taxon>
        <taxon>Kinetoplastea</taxon>
        <taxon>Metakinetoplastina</taxon>
        <taxon>Eubodonida</taxon>
        <taxon>Bodonidae</taxon>
        <taxon>Bodo</taxon>
    </lineage>
</organism>
<dbReference type="EMBL" id="CYKH01001753">
    <property type="protein sequence ID" value="CUG89633.1"/>
    <property type="molecule type" value="Genomic_DNA"/>
</dbReference>
<accession>A0A0S4JHI7</accession>
<feature type="compositionally biased region" description="Polar residues" evidence="1">
    <location>
        <begin position="78"/>
        <end position="94"/>
    </location>
</feature>
<sequence>MGSSCSLLDSEQQQQQHPRKKGQQQQQQRRKKSSTAASSSTTNNNNNISTSVSSPAHRNRSFLKRDFTLEKSGRRDPSTANVTSGIESQQQQAPNPLDANSVRIAAAAAGSSSQAPVKSPQHSQQQQQSLIEAQPRSSTPVEIADTTEYPPTIATIERNDLVMGAASSSPPPPQQQQQQQQQLFMPVESALFSGGDPVGLVADDPSQFVVPSVSTHRFSVSQNSTTTRQTTQRHSVSTVMEEGLHLSDSAPPHYQQHRSSVGSNVVVAAAAAAPLPPPPSMLTGVAGPISSVSPQGAAIVNDFSGIVDPFTCSVSAFDTAGKSGQEFSSLSLGEQRQLQQQQIHYWSAVPDSPHPSSSNGMLSAEALGRPLAVSGMKPLVSITTADVGGGSVVIDELPLFANETVSLPKAPPRLSSTANPPTKDRRDGSPPMQEGQKHRNKQLRPLSAKRTNSNLFSMADRTDSRSNGGGGGNNPTQLQTTIISSKAALLKPSFDPTRSSAETSSRSIILAVFLNPKAEEAISNWIDTCDQGKRMPLSDPQLSHNVA</sequence>
<keyword evidence="3" id="KW-1185">Reference proteome</keyword>
<feature type="compositionally biased region" description="Basic and acidic residues" evidence="1">
    <location>
        <begin position="63"/>
        <end position="77"/>
    </location>
</feature>
<gene>
    <name evidence="2" type="ORF">BSAL_22490</name>
</gene>
<dbReference type="Proteomes" id="UP000051952">
    <property type="component" value="Unassembled WGS sequence"/>
</dbReference>
<protein>
    <submittedName>
        <fullName evidence="2">Uncharacterized protein</fullName>
    </submittedName>
</protein>
<feature type="region of interest" description="Disordered" evidence="1">
    <location>
        <begin position="407"/>
        <end position="478"/>
    </location>
</feature>
<evidence type="ECO:0000313" key="2">
    <source>
        <dbReference type="EMBL" id="CUG89633.1"/>
    </source>
</evidence>
<feature type="compositionally biased region" description="Low complexity" evidence="1">
    <location>
        <begin position="99"/>
        <end position="129"/>
    </location>
</feature>
<feature type="compositionally biased region" description="Polar residues" evidence="1">
    <location>
        <begin position="1"/>
        <end position="11"/>
    </location>
</feature>
<proteinExistence type="predicted"/>